<dbReference type="PANTHER" id="PTHR30055">
    <property type="entry name" value="HTH-TYPE TRANSCRIPTIONAL REGULATOR RUTR"/>
    <property type="match status" value="1"/>
</dbReference>
<sequence length="224" mass="24590">MCTDRVNHVLEAPMKESIRDKRETEIAKAAYDVIESKGYSGASMLSIARKARASNETLYNWYGDKTGLFRALIVRNTYEVRDHLEKTARKNLPPLQVFRKTGPVLLTMLLGDRAIALNRAAAADTTGTLGQALADAGRDTVAPLIGEVLRAARSNGDLAFEDLEAALESYIGLLVGDLQIRRVTGALGPLSETEISKRCKQAEVHFLRLFAPVSHTKTPPRSEL</sequence>
<feature type="DNA-binding region" description="H-T-H motif" evidence="2">
    <location>
        <begin position="43"/>
        <end position="62"/>
    </location>
</feature>
<evidence type="ECO:0000256" key="1">
    <source>
        <dbReference type="ARBA" id="ARBA00023125"/>
    </source>
</evidence>
<dbReference type="PROSITE" id="PS50977">
    <property type="entry name" value="HTH_TETR_2"/>
    <property type="match status" value="1"/>
</dbReference>
<gene>
    <name evidence="4" type="ORF">RZ517_16545</name>
</gene>
<dbReference type="Gene3D" id="1.10.357.10">
    <property type="entry name" value="Tetracycline Repressor, domain 2"/>
    <property type="match status" value="1"/>
</dbReference>
<evidence type="ECO:0000313" key="5">
    <source>
        <dbReference type="Proteomes" id="UP001364156"/>
    </source>
</evidence>
<dbReference type="InterPro" id="IPR001647">
    <property type="entry name" value="HTH_TetR"/>
</dbReference>
<evidence type="ECO:0000259" key="3">
    <source>
        <dbReference type="PROSITE" id="PS50977"/>
    </source>
</evidence>
<dbReference type="SUPFAM" id="SSF46689">
    <property type="entry name" value="Homeodomain-like"/>
    <property type="match status" value="1"/>
</dbReference>
<protein>
    <submittedName>
        <fullName evidence="4">TetR/AcrR family transcriptional regulator</fullName>
    </submittedName>
</protein>
<accession>A0ABZ2HGS9</accession>
<dbReference type="Pfam" id="PF14246">
    <property type="entry name" value="TetR_C_7"/>
    <property type="match status" value="1"/>
</dbReference>
<keyword evidence="5" id="KW-1185">Reference proteome</keyword>
<dbReference type="InterPro" id="IPR039536">
    <property type="entry name" value="TetR_C_Proteobacteria"/>
</dbReference>
<evidence type="ECO:0000256" key="2">
    <source>
        <dbReference type="PROSITE-ProRule" id="PRU00335"/>
    </source>
</evidence>
<dbReference type="PANTHER" id="PTHR30055:SF146">
    <property type="entry name" value="HTH-TYPE TRANSCRIPTIONAL DUAL REGULATOR CECR"/>
    <property type="match status" value="1"/>
</dbReference>
<proteinExistence type="predicted"/>
<dbReference type="Proteomes" id="UP001364156">
    <property type="component" value="Chromosome"/>
</dbReference>
<dbReference type="InterPro" id="IPR009057">
    <property type="entry name" value="Homeodomain-like_sf"/>
</dbReference>
<dbReference type="InterPro" id="IPR050109">
    <property type="entry name" value="HTH-type_TetR-like_transc_reg"/>
</dbReference>
<keyword evidence="1 2" id="KW-0238">DNA-binding</keyword>
<reference evidence="4 5" key="1">
    <citation type="submission" date="2023-10" db="EMBL/GenBank/DDBJ databases">
        <title>Roseovarius strain S88 nov., isolated from a marine algae.</title>
        <authorList>
            <person name="Lee M.W."/>
            <person name="Lee J.K."/>
            <person name="Kim J.M."/>
            <person name="Choi D.G."/>
            <person name="Baek J.H."/>
            <person name="Bayburt H."/>
            <person name="Jung J.J."/>
            <person name="Han D.M."/>
            <person name="Jeon C.O."/>
        </authorList>
    </citation>
    <scope>NUCLEOTIDE SEQUENCE [LARGE SCALE GENOMIC DNA]</scope>
    <source>
        <strain evidence="4 5">S88</strain>
    </source>
</reference>
<dbReference type="Pfam" id="PF00440">
    <property type="entry name" value="TetR_N"/>
    <property type="match status" value="1"/>
</dbReference>
<dbReference type="EMBL" id="CP146069">
    <property type="protein sequence ID" value="WWR46358.1"/>
    <property type="molecule type" value="Genomic_DNA"/>
</dbReference>
<evidence type="ECO:0000313" key="4">
    <source>
        <dbReference type="EMBL" id="WWR46358.1"/>
    </source>
</evidence>
<organism evidence="4 5">
    <name type="scientific">Roseovarius phycicola</name>
    <dbReference type="NCBI Taxonomy" id="3080976"/>
    <lineage>
        <taxon>Bacteria</taxon>
        <taxon>Pseudomonadati</taxon>
        <taxon>Pseudomonadota</taxon>
        <taxon>Alphaproteobacteria</taxon>
        <taxon>Rhodobacterales</taxon>
        <taxon>Roseobacteraceae</taxon>
        <taxon>Roseovarius</taxon>
    </lineage>
</organism>
<feature type="domain" description="HTH tetR-type" evidence="3">
    <location>
        <begin position="20"/>
        <end position="80"/>
    </location>
</feature>
<dbReference type="Gene3D" id="1.10.10.60">
    <property type="entry name" value="Homeodomain-like"/>
    <property type="match status" value="1"/>
</dbReference>
<name>A0ABZ2HGS9_9RHOB</name>